<organism evidence="2">
    <name type="scientific">Physcomitrium patens</name>
    <name type="common">Spreading-leaved earth moss</name>
    <name type="synonym">Physcomitrella patens</name>
    <dbReference type="NCBI Taxonomy" id="3218"/>
    <lineage>
        <taxon>Eukaryota</taxon>
        <taxon>Viridiplantae</taxon>
        <taxon>Streptophyta</taxon>
        <taxon>Embryophyta</taxon>
        <taxon>Bryophyta</taxon>
        <taxon>Bryophytina</taxon>
        <taxon>Bryopsida</taxon>
        <taxon>Funariidae</taxon>
        <taxon>Funariales</taxon>
        <taxon>Funariaceae</taxon>
        <taxon>Physcomitrium</taxon>
    </lineage>
</organism>
<feature type="non-terminal residue" evidence="2">
    <location>
        <position position="39"/>
    </location>
</feature>
<feature type="compositionally biased region" description="Polar residues" evidence="1">
    <location>
        <begin position="11"/>
        <end position="30"/>
    </location>
</feature>
<sequence length="39" mass="3947">FAGDYGWDTAGLSSDPETSPGTGSWRSSTPVGPCSGLWG</sequence>
<gene>
    <name evidence="2" type="primary">cab</name>
</gene>
<dbReference type="EMBL" id="X76632">
    <property type="protein sequence ID" value="CAA54081.1"/>
    <property type="molecule type" value="mRNA"/>
</dbReference>
<protein>
    <submittedName>
        <fullName evidence="2">Chlorophyll-a,b,-binding protein</fullName>
    </submittedName>
</protein>
<evidence type="ECO:0000313" key="2">
    <source>
        <dbReference type="EMBL" id="CAA54081.1"/>
    </source>
</evidence>
<name>Q40959_PHYPA</name>
<accession>Q40959</accession>
<feature type="non-terminal residue" evidence="2">
    <location>
        <position position="1"/>
    </location>
</feature>
<feature type="region of interest" description="Disordered" evidence="1">
    <location>
        <begin position="1"/>
        <end position="39"/>
    </location>
</feature>
<dbReference type="PIR" id="S40096">
    <property type="entry name" value="S40096"/>
</dbReference>
<evidence type="ECO:0000256" key="1">
    <source>
        <dbReference type="SAM" id="MobiDB-lite"/>
    </source>
</evidence>
<dbReference type="AlphaFoldDB" id="Q40959"/>
<reference evidence="2" key="1">
    <citation type="journal article" date="1994" name="Mol. Gen. Genet.">
        <title>Genome analysis of the moss Physcomitrella patens (Hedw.) B.S.G.</title>
        <authorList>
            <person name="Reski R."/>
            <person name="Faust M."/>
            <person name="Wang X.H."/>
            <person name="Wehe M."/>
            <person name="Abel W.O."/>
        </authorList>
    </citation>
    <scope>NUCLEOTIDE SEQUENCE</scope>
</reference>
<proteinExistence type="evidence at transcript level"/>